<protein>
    <submittedName>
        <fullName evidence="1">PD-(D/E)XK nuclease superfamily protein</fullName>
    </submittedName>
</protein>
<sequence>MTTTALRKNVMAKPPCTTQIWCSTSPRIIFNEAKHPGITTPDNFVSLLYYFGMLTISGMYEGKTKLTIPNQVVREQIYTYLLSTYDEADLSFSGYEKNELASALAYHGNWKAYFGYIADCLKRSTSQCDKQKGELFVHGFTLAMTAQNRFYRPISEQDTQAGYVDIFLCPLLDIYSGMKHSYIVELKYAKYKDPESRVEELRLEGITQANRYAETETVKNAVDATQLHKIVVVYKGMDMPVCEEI</sequence>
<reference evidence="1 2" key="1">
    <citation type="submission" date="2016-10" db="EMBL/GenBank/DDBJ databases">
        <authorList>
            <person name="de Groot N.N."/>
        </authorList>
    </citation>
    <scope>NUCLEOTIDE SEQUENCE [LARGE SCALE GENOMIC DNA]</scope>
    <source>
        <strain evidence="1 2">NLAE-zl-C500</strain>
    </source>
</reference>
<name>A0A1G6G0F2_BACOV</name>
<dbReference type="InterPro" id="IPR012547">
    <property type="entry name" value="PDDEXK_9"/>
</dbReference>
<evidence type="ECO:0000313" key="1">
    <source>
        <dbReference type="EMBL" id="SDB75477.1"/>
    </source>
</evidence>
<gene>
    <name evidence="1" type="ORF">SAMN05192581_1002101</name>
</gene>
<dbReference type="Pfam" id="PF08011">
    <property type="entry name" value="PDDEXK_9"/>
    <property type="match status" value="1"/>
</dbReference>
<dbReference type="PANTHER" id="PTHR34825:SF2">
    <property type="entry name" value="AAA-ATPASE-LIKE DOMAIN-CONTAINING PROTEIN"/>
    <property type="match status" value="1"/>
</dbReference>
<evidence type="ECO:0000313" key="2">
    <source>
        <dbReference type="Proteomes" id="UP000183670"/>
    </source>
</evidence>
<organism evidence="1 2">
    <name type="scientific">Bacteroides ovatus</name>
    <dbReference type="NCBI Taxonomy" id="28116"/>
    <lineage>
        <taxon>Bacteria</taxon>
        <taxon>Pseudomonadati</taxon>
        <taxon>Bacteroidota</taxon>
        <taxon>Bacteroidia</taxon>
        <taxon>Bacteroidales</taxon>
        <taxon>Bacteroidaceae</taxon>
        <taxon>Bacteroides</taxon>
    </lineage>
</organism>
<dbReference type="PANTHER" id="PTHR34825">
    <property type="entry name" value="CONSERVED PROTEIN, WITH A WEAK D-GALACTARATE DEHYDRATASE/ALTRONATE HYDROLASE DOMAIN"/>
    <property type="match status" value="1"/>
</dbReference>
<accession>A0A1G6G0F2</accession>
<dbReference type="EMBL" id="FMYE01000002">
    <property type="protein sequence ID" value="SDB75477.1"/>
    <property type="molecule type" value="Genomic_DNA"/>
</dbReference>
<proteinExistence type="predicted"/>
<dbReference type="Proteomes" id="UP000183670">
    <property type="component" value="Unassembled WGS sequence"/>
</dbReference>
<dbReference type="AlphaFoldDB" id="A0A1G6G0F2"/>